<dbReference type="Proteomes" id="UP000001067">
    <property type="component" value="Unassembled WGS sequence"/>
</dbReference>
<dbReference type="KEGG" id="pte:PTT_18934"/>
<reference evidence="2 3" key="1">
    <citation type="journal article" date="2010" name="Genome Biol.">
        <title>A first genome assembly of the barley fungal pathogen Pyrenophora teres f. teres.</title>
        <authorList>
            <person name="Ellwood S.R."/>
            <person name="Liu Z."/>
            <person name="Syme R.A."/>
            <person name="Lai Z."/>
            <person name="Hane J.K."/>
            <person name="Keiper F."/>
            <person name="Moffat C.S."/>
            <person name="Oliver R.P."/>
            <person name="Friesen T.L."/>
        </authorList>
    </citation>
    <scope>NUCLEOTIDE SEQUENCE [LARGE SCALE GENOMIC DNA]</scope>
    <source>
        <strain evidence="2 3">0-1</strain>
    </source>
</reference>
<feature type="non-terminal residue" evidence="2">
    <location>
        <position position="1"/>
    </location>
</feature>
<gene>
    <name evidence="2" type="ORF">PTT_18934</name>
</gene>
<evidence type="ECO:0000313" key="2">
    <source>
        <dbReference type="EMBL" id="EFQ85958.1"/>
    </source>
</evidence>
<feature type="compositionally biased region" description="Polar residues" evidence="1">
    <location>
        <begin position="1"/>
        <end position="12"/>
    </location>
</feature>
<keyword evidence="3" id="KW-1185">Reference proteome</keyword>
<accession>E3S7U1</accession>
<dbReference type="AlphaFoldDB" id="E3S7U1"/>
<protein>
    <submittedName>
        <fullName evidence="2">Uncharacterized protein</fullName>
    </submittedName>
</protein>
<proteinExistence type="predicted"/>
<evidence type="ECO:0000313" key="3">
    <source>
        <dbReference type="Proteomes" id="UP000001067"/>
    </source>
</evidence>
<dbReference type="HOGENOM" id="CLU_2984706_0_0_1"/>
<organism evidence="3">
    <name type="scientific">Pyrenophora teres f. teres (strain 0-1)</name>
    <name type="common">Barley net blotch fungus</name>
    <name type="synonym">Drechslera teres f. teres</name>
    <dbReference type="NCBI Taxonomy" id="861557"/>
    <lineage>
        <taxon>Eukaryota</taxon>
        <taxon>Fungi</taxon>
        <taxon>Dikarya</taxon>
        <taxon>Ascomycota</taxon>
        <taxon>Pezizomycotina</taxon>
        <taxon>Dothideomycetes</taxon>
        <taxon>Pleosporomycetidae</taxon>
        <taxon>Pleosporales</taxon>
        <taxon>Pleosporineae</taxon>
        <taxon>Pleosporaceae</taxon>
        <taxon>Pyrenophora</taxon>
    </lineage>
</organism>
<sequence>IYLLGSSPSQSEAAAAPTAPPPTPKTTTRGRTIKLPQKFKKYKISASFNRIQLQEISR</sequence>
<feature type="region of interest" description="Disordered" evidence="1">
    <location>
        <begin position="1"/>
        <end position="30"/>
    </location>
</feature>
<name>E3S7U1_PYRTT</name>
<dbReference type="EMBL" id="GL537619">
    <property type="protein sequence ID" value="EFQ85958.1"/>
    <property type="molecule type" value="Genomic_DNA"/>
</dbReference>
<evidence type="ECO:0000256" key="1">
    <source>
        <dbReference type="SAM" id="MobiDB-lite"/>
    </source>
</evidence>